<dbReference type="SMART" id="SM00326">
    <property type="entry name" value="SH3"/>
    <property type="match status" value="1"/>
</dbReference>
<evidence type="ECO:0000256" key="1">
    <source>
        <dbReference type="ARBA" id="ARBA00022443"/>
    </source>
</evidence>
<accession>A0AA88YDY0</accession>
<reference evidence="5" key="1">
    <citation type="submission" date="2019-08" db="EMBL/GenBank/DDBJ databases">
        <title>The improved chromosome-level genome for the pearl oyster Pinctada fucata martensii using PacBio sequencing and Hi-C.</title>
        <authorList>
            <person name="Zheng Z."/>
        </authorList>
    </citation>
    <scope>NUCLEOTIDE SEQUENCE</scope>
    <source>
        <strain evidence="5">ZZ-2019</strain>
        <tissue evidence="5">Adductor muscle</tissue>
    </source>
</reference>
<evidence type="ECO:0000256" key="2">
    <source>
        <dbReference type="PROSITE-ProRule" id="PRU00192"/>
    </source>
</evidence>
<name>A0AA88YDY0_PINIB</name>
<dbReference type="PROSITE" id="PS50002">
    <property type="entry name" value="SH3"/>
    <property type="match status" value="1"/>
</dbReference>
<dbReference type="Proteomes" id="UP001186944">
    <property type="component" value="Unassembled WGS sequence"/>
</dbReference>
<feature type="region of interest" description="Disordered" evidence="3">
    <location>
        <begin position="74"/>
        <end position="93"/>
    </location>
</feature>
<dbReference type="InterPro" id="IPR036028">
    <property type="entry name" value="SH3-like_dom_sf"/>
</dbReference>
<dbReference type="InterPro" id="IPR001452">
    <property type="entry name" value="SH3_domain"/>
</dbReference>
<dbReference type="SUPFAM" id="SSF50044">
    <property type="entry name" value="SH3-domain"/>
    <property type="match status" value="1"/>
</dbReference>
<feature type="compositionally biased region" description="Basic and acidic residues" evidence="3">
    <location>
        <begin position="80"/>
        <end position="93"/>
    </location>
</feature>
<dbReference type="Pfam" id="PF07653">
    <property type="entry name" value="SH3_2"/>
    <property type="match status" value="1"/>
</dbReference>
<proteinExistence type="predicted"/>
<evidence type="ECO:0000259" key="4">
    <source>
        <dbReference type="PROSITE" id="PS50002"/>
    </source>
</evidence>
<evidence type="ECO:0000313" key="5">
    <source>
        <dbReference type="EMBL" id="KAK3103003.1"/>
    </source>
</evidence>
<sequence length="93" mass="10774">MEVYVAVSDFISPNCEGSQNILSFRRGDKFEIFDCHKSSSEWWGARALSNNSVGYVPSKYMKFEDRKIGSVLPETNKVSKMRERERESLPKFD</sequence>
<dbReference type="EMBL" id="VSWD01000005">
    <property type="protein sequence ID" value="KAK3103003.1"/>
    <property type="molecule type" value="Genomic_DNA"/>
</dbReference>
<evidence type="ECO:0000313" key="6">
    <source>
        <dbReference type="Proteomes" id="UP001186944"/>
    </source>
</evidence>
<dbReference type="Gene3D" id="2.30.30.40">
    <property type="entry name" value="SH3 Domains"/>
    <property type="match status" value="1"/>
</dbReference>
<keyword evidence="6" id="KW-1185">Reference proteome</keyword>
<dbReference type="AlphaFoldDB" id="A0AA88YDY0"/>
<evidence type="ECO:0000256" key="3">
    <source>
        <dbReference type="SAM" id="MobiDB-lite"/>
    </source>
</evidence>
<protein>
    <recommendedName>
        <fullName evidence="4">SH3 domain-containing protein</fullName>
    </recommendedName>
</protein>
<organism evidence="5 6">
    <name type="scientific">Pinctada imbricata</name>
    <name type="common">Atlantic pearl-oyster</name>
    <name type="synonym">Pinctada martensii</name>
    <dbReference type="NCBI Taxonomy" id="66713"/>
    <lineage>
        <taxon>Eukaryota</taxon>
        <taxon>Metazoa</taxon>
        <taxon>Spiralia</taxon>
        <taxon>Lophotrochozoa</taxon>
        <taxon>Mollusca</taxon>
        <taxon>Bivalvia</taxon>
        <taxon>Autobranchia</taxon>
        <taxon>Pteriomorphia</taxon>
        <taxon>Pterioida</taxon>
        <taxon>Pterioidea</taxon>
        <taxon>Pteriidae</taxon>
        <taxon>Pinctada</taxon>
    </lineage>
</organism>
<keyword evidence="1 2" id="KW-0728">SH3 domain</keyword>
<gene>
    <name evidence="5" type="ORF">FSP39_015695</name>
</gene>
<feature type="domain" description="SH3" evidence="4">
    <location>
        <begin position="1"/>
        <end position="66"/>
    </location>
</feature>
<comment type="caution">
    <text evidence="5">The sequence shown here is derived from an EMBL/GenBank/DDBJ whole genome shotgun (WGS) entry which is preliminary data.</text>
</comment>